<accession>A0ABS0GPP9</accession>
<evidence type="ECO:0000313" key="1">
    <source>
        <dbReference type="EMBL" id="MBF9128182.1"/>
    </source>
</evidence>
<dbReference type="Proteomes" id="UP000638560">
    <property type="component" value="Unassembled WGS sequence"/>
</dbReference>
<comment type="caution">
    <text evidence="1">The sequence shown here is derived from an EMBL/GenBank/DDBJ whole genome shotgun (WGS) entry which is preliminary data.</text>
</comment>
<name>A0ABS0GPP9_9ACTN</name>
<dbReference type="RefSeq" id="WP_192771815.1">
    <property type="nucleotide sequence ID" value="NZ_JADPUN010000060.1"/>
</dbReference>
<organism evidence="1 2">
    <name type="scientific">Plantactinospora alkalitolerans</name>
    <dbReference type="NCBI Taxonomy" id="2789879"/>
    <lineage>
        <taxon>Bacteria</taxon>
        <taxon>Bacillati</taxon>
        <taxon>Actinomycetota</taxon>
        <taxon>Actinomycetes</taxon>
        <taxon>Micromonosporales</taxon>
        <taxon>Micromonosporaceae</taxon>
        <taxon>Plantactinospora</taxon>
    </lineage>
</organism>
<proteinExistence type="predicted"/>
<protein>
    <recommendedName>
        <fullName evidence="3">ABM domain-containing protein</fullName>
    </recommendedName>
</protein>
<keyword evidence="2" id="KW-1185">Reference proteome</keyword>
<evidence type="ECO:0008006" key="3">
    <source>
        <dbReference type="Google" id="ProtNLM"/>
    </source>
</evidence>
<dbReference type="EMBL" id="JADPUN010000060">
    <property type="protein sequence ID" value="MBF9128182.1"/>
    <property type="molecule type" value="Genomic_DNA"/>
</dbReference>
<evidence type="ECO:0000313" key="2">
    <source>
        <dbReference type="Proteomes" id="UP000638560"/>
    </source>
</evidence>
<gene>
    <name evidence="1" type="ORF">I0C86_04120</name>
</gene>
<reference evidence="1 2" key="1">
    <citation type="submission" date="2020-11" db="EMBL/GenBank/DDBJ databases">
        <title>A novel isolate from a Black sea contaminated sediment with potential to produce alkanes: Plantactinospora alkalitolerans sp. nov.</title>
        <authorList>
            <person name="Carro L."/>
            <person name="Veyisoglu A."/>
            <person name="Guven K."/>
            <person name="Schumann P."/>
            <person name="Klenk H.-P."/>
            <person name="Sahin N."/>
        </authorList>
    </citation>
    <scope>NUCLEOTIDE SEQUENCE [LARGE SCALE GENOMIC DNA]</scope>
    <source>
        <strain evidence="1 2">S1510</strain>
    </source>
</reference>
<sequence length="84" mass="9655">MIVRMWEVRAERAGFADLISWVCDTALPDLEHNPLHISSEVFSSTDNRLVVISKWRGDPVSLPDPPARMLARTPHVWDFTQVDR</sequence>